<gene>
    <name evidence="4" type="ORF">CBR_g30331</name>
</gene>
<dbReference type="PRINTS" id="PR00932">
    <property type="entry name" value="AMINO1PTASE"/>
</dbReference>
<comment type="similarity">
    <text evidence="3">Belongs to the peptidase M18 family.</text>
</comment>
<accession>A0A388JX78</accession>
<dbReference type="Pfam" id="PF02127">
    <property type="entry name" value="Peptidase_M18"/>
    <property type="match status" value="1"/>
</dbReference>
<reference evidence="4 5" key="1">
    <citation type="journal article" date="2018" name="Cell">
        <title>The Chara Genome: Secondary Complexity and Implications for Plant Terrestrialization.</title>
        <authorList>
            <person name="Nishiyama T."/>
            <person name="Sakayama H."/>
            <person name="Vries J.D."/>
            <person name="Buschmann H."/>
            <person name="Saint-Marcoux D."/>
            <person name="Ullrich K.K."/>
            <person name="Haas F.B."/>
            <person name="Vanderstraeten L."/>
            <person name="Becker D."/>
            <person name="Lang D."/>
            <person name="Vosolsobe S."/>
            <person name="Rombauts S."/>
            <person name="Wilhelmsson P.K.I."/>
            <person name="Janitza P."/>
            <person name="Kern R."/>
            <person name="Heyl A."/>
            <person name="Rumpler F."/>
            <person name="Villalobos L.I.A.C."/>
            <person name="Clay J.M."/>
            <person name="Skokan R."/>
            <person name="Toyoda A."/>
            <person name="Suzuki Y."/>
            <person name="Kagoshima H."/>
            <person name="Schijlen E."/>
            <person name="Tajeshwar N."/>
            <person name="Catarino B."/>
            <person name="Hetherington A.J."/>
            <person name="Saltykova A."/>
            <person name="Bonnot C."/>
            <person name="Breuninger H."/>
            <person name="Symeonidi A."/>
            <person name="Radhakrishnan G.V."/>
            <person name="Van Nieuwerburgh F."/>
            <person name="Deforce D."/>
            <person name="Chang C."/>
            <person name="Karol K.G."/>
            <person name="Hedrich R."/>
            <person name="Ulvskov P."/>
            <person name="Glockner G."/>
            <person name="Delwiche C.F."/>
            <person name="Petrasek J."/>
            <person name="Van de Peer Y."/>
            <person name="Friml J."/>
            <person name="Beilby M."/>
            <person name="Dolan L."/>
            <person name="Kohara Y."/>
            <person name="Sugano S."/>
            <person name="Fujiyama A."/>
            <person name="Delaux P.-M."/>
            <person name="Quint M."/>
            <person name="TheiBen G."/>
            <person name="Hagemann M."/>
            <person name="Harholt J."/>
            <person name="Dunand C."/>
            <person name="Zachgo S."/>
            <person name="Langdale J."/>
            <person name="Maumus F."/>
            <person name="Straeten D.V.D."/>
            <person name="Gould S.B."/>
            <person name="Rensing S.A."/>
        </authorList>
    </citation>
    <scope>NUCLEOTIDE SEQUENCE [LARGE SCALE GENOMIC DNA]</scope>
    <source>
        <strain evidence="4 5">S276</strain>
    </source>
</reference>
<keyword evidence="3" id="KW-0031">Aminopeptidase</keyword>
<comment type="caution">
    <text evidence="4">The sequence shown here is derived from an EMBL/GenBank/DDBJ whole genome shotgun (WGS) entry which is preliminary data.</text>
</comment>
<comment type="catalytic activity">
    <reaction evidence="1">
        <text>Release of an N-terminal aspartate or glutamate from a peptide, with a preference for aspartate.</text>
        <dbReference type="EC" id="3.4.11.21"/>
    </reaction>
</comment>
<dbReference type="InterPro" id="IPR001948">
    <property type="entry name" value="Peptidase_M18"/>
</dbReference>
<dbReference type="PANTHER" id="PTHR28570:SF3">
    <property type="entry name" value="ASPARTYL AMINOPEPTIDASE"/>
    <property type="match status" value="1"/>
</dbReference>
<protein>
    <recommendedName>
        <fullName evidence="2">aspartyl aminopeptidase</fullName>
        <ecNumber evidence="2">3.4.11.21</ecNumber>
    </recommendedName>
</protein>
<dbReference type="SUPFAM" id="SSF101821">
    <property type="entry name" value="Aminopeptidase/glucanase lid domain"/>
    <property type="match status" value="1"/>
</dbReference>
<name>A0A388JX78_CHABU</name>
<dbReference type="OMA" id="IREIACT"/>
<keyword evidence="3" id="KW-0645">Protease</keyword>
<sequence>MRIPTLAIHFDRTVVQDGFKYNTESHLAPVLATAIKSELKLSSEKEEKNKSGISAKEYHHSLLLEILADELKCDIDEIVDLEMSVCDTQPSAIGGARDEFIFSGRLDNLASSFCALRALIDSCSEENSLEDEKSVRMVALFDNEEVGSNSAQGAGSPTLFHAMKRIARLLARSGGNAEAEGIVERAIQRSFLVSADMGHALHPNYPDKHAENHQPKLNEGLIIKHNVNQRYATTVVTSFLFREIARLNNIPFQYFAVRNDMGCGSTIGPILSSGIGIRTVDVGLPQLSMHSVREMMGTADVDISYDHFKAFFKTFNSIDEKLKVDG</sequence>
<evidence type="ECO:0000256" key="2">
    <source>
        <dbReference type="ARBA" id="ARBA00011965"/>
    </source>
</evidence>
<evidence type="ECO:0000313" key="5">
    <source>
        <dbReference type="Proteomes" id="UP000265515"/>
    </source>
</evidence>
<dbReference type="GO" id="GO:0008270">
    <property type="term" value="F:zinc ion binding"/>
    <property type="evidence" value="ECO:0007669"/>
    <property type="project" value="InterPro"/>
</dbReference>
<keyword evidence="3" id="KW-0862">Zinc</keyword>
<dbReference type="STRING" id="69332.A0A388JX78"/>
<dbReference type="AlphaFoldDB" id="A0A388JX78"/>
<dbReference type="GO" id="GO:0006457">
    <property type="term" value="P:protein folding"/>
    <property type="evidence" value="ECO:0007669"/>
    <property type="project" value="EnsemblPlants"/>
</dbReference>
<dbReference type="GO" id="GO:0006508">
    <property type="term" value="P:proteolysis"/>
    <property type="evidence" value="ECO:0007669"/>
    <property type="project" value="UniProtKB-KW"/>
</dbReference>
<dbReference type="OrthoDB" id="9880441at2759"/>
<proteinExistence type="inferred from homology"/>
<keyword evidence="3" id="KW-0482">Metalloprotease</keyword>
<evidence type="ECO:0000313" key="4">
    <source>
        <dbReference type="EMBL" id="GBG62377.1"/>
    </source>
</evidence>
<dbReference type="PANTHER" id="PTHR28570">
    <property type="entry name" value="ASPARTYL AMINOPEPTIDASE"/>
    <property type="match status" value="1"/>
</dbReference>
<evidence type="ECO:0000256" key="3">
    <source>
        <dbReference type="RuleBase" id="RU004386"/>
    </source>
</evidence>
<dbReference type="SUPFAM" id="SSF53187">
    <property type="entry name" value="Zn-dependent exopeptidases"/>
    <property type="match status" value="1"/>
</dbReference>
<dbReference type="Gramene" id="GBG62377">
    <property type="protein sequence ID" value="GBG62377"/>
    <property type="gene ID" value="CBR_g30331"/>
</dbReference>
<keyword evidence="5" id="KW-1185">Reference proteome</keyword>
<dbReference type="EMBL" id="BFEA01000028">
    <property type="protein sequence ID" value="GBG62377.1"/>
    <property type="molecule type" value="Genomic_DNA"/>
</dbReference>
<keyword evidence="3" id="KW-0378">Hydrolase</keyword>
<evidence type="ECO:0000256" key="1">
    <source>
        <dbReference type="ARBA" id="ARBA00001335"/>
    </source>
</evidence>
<keyword evidence="3" id="KW-0479">Metal-binding</keyword>
<dbReference type="GO" id="GO:0070006">
    <property type="term" value="F:metalloaminopeptidase activity"/>
    <property type="evidence" value="ECO:0007669"/>
    <property type="project" value="EnsemblPlants"/>
</dbReference>
<organism evidence="4 5">
    <name type="scientific">Chara braunii</name>
    <name type="common">Braun's stonewort</name>
    <dbReference type="NCBI Taxonomy" id="69332"/>
    <lineage>
        <taxon>Eukaryota</taxon>
        <taxon>Viridiplantae</taxon>
        <taxon>Streptophyta</taxon>
        <taxon>Charophyceae</taxon>
        <taxon>Charales</taxon>
        <taxon>Characeae</taxon>
        <taxon>Chara</taxon>
    </lineage>
</organism>
<dbReference type="Proteomes" id="UP000265515">
    <property type="component" value="Unassembled WGS sequence"/>
</dbReference>
<dbReference type="Gene3D" id="3.40.630.10">
    <property type="entry name" value="Zn peptidases"/>
    <property type="match status" value="1"/>
</dbReference>
<dbReference type="EC" id="3.4.11.21" evidence="2"/>